<keyword evidence="2" id="KW-0378">Hydrolase</keyword>
<dbReference type="GO" id="GO:0090499">
    <property type="term" value="F:pimelyl-[acyl-carrier protein] methyl ester esterase activity"/>
    <property type="evidence" value="ECO:0007669"/>
    <property type="project" value="UniProtKB-EC"/>
</dbReference>
<sequence>MIKTLNFVKKHKMEFFITCNGIPVHVSDSKTGQKIIILLHGYLETLYIWEEFSSLLSKEFRVVAIDLPGHGLSGTFPINTMDACAAIVIGVMDHLGVDNAFIMGHSMGGYVASKTVTTYPGRFLGLVMMNSVPFADSPEKKENRDREISLIKQNKLHQIVRLSITNMFSPLNKSRLEEKIMEISEIAEVHDPEGIAASIEGMKQREDFSSLLAALPLPILFFFGSHDYFIPAEVAERVKEVVPNARYVQLENSGHNGFLEEPQKCLETLVNFSNL</sequence>
<dbReference type="Gene3D" id="3.40.50.1820">
    <property type="entry name" value="alpha/beta hydrolase"/>
    <property type="match status" value="1"/>
</dbReference>
<dbReference type="Pfam" id="PF00561">
    <property type="entry name" value="Abhydrolase_1"/>
    <property type="match status" value="1"/>
</dbReference>
<dbReference type="PANTHER" id="PTHR43798">
    <property type="entry name" value="MONOACYLGLYCEROL LIPASE"/>
    <property type="match status" value="1"/>
</dbReference>
<dbReference type="InterPro" id="IPR050266">
    <property type="entry name" value="AB_hydrolase_sf"/>
</dbReference>
<accession>A0A644XJJ6</accession>
<evidence type="ECO:0000259" key="1">
    <source>
        <dbReference type="Pfam" id="PF00561"/>
    </source>
</evidence>
<dbReference type="PANTHER" id="PTHR43798:SF33">
    <property type="entry name" value="HYDROLASE, PUTATIVE (AFU_ORTHOLOGUE AFUA_2G14860)-RELATED"/>
    <property type="match status" value="1"/>
</dbReference>
<name>A0A644XJJ6_9ZZZZ</name>
<proteinExistence type="predicted"/>
<reference evidence="2" key="1">
    <citation type="submission" date="2019-08" db="EMBL/GenBank/DDBJ databases">
        <authorList>
            <person name="Kucharzyk K."/>
            <person name="Murdoch R.W."/>
            <person name="Higgins S."/>
            <person name="Loffler F."/>
        </authorList>
    </citation>
    <scope>NUCLEOTIDE SEQUENCE</scope>
</reference>
<dbReference type="PRINTS" id="PR00111">
    <property type="entry name" value="ABHYDROLASE"/>
</dbReference>
<gene>
    <name evidence="2" type="primary">bioH</name>
    <name evidence="2" type="ORF">SDC9_62647</name>
</gene>
<dbReference type="InterPro" id="IPR000073">
    <property type="entry name" value="AB_hydrolase_1"/>
</dbReference>
<protein>
    <submittedName>
        <fullName evidence="2">Pimeloyl-[acyl-carrier protein] methyl ester esterase</fullName>
        <ecNumber evidence="2">3.1.1.85</ecNumber>
    </submittedName>
</protein>
<dbReference type="InterPro" id="IPR029058">
    <property type="entry name" value="AB_hydrolase_fold"/>
</dbReference>
<feature type="domain" description="AB hydrolase-1" evidence="1">
    <location>
        <begin position="35"/>
        <end position="262"/>
    </location>
</feature>
<dbReference type="EMBL" id="VSSQ01002580">
    <property type="protein sequence ID" value="MPM16269.1"/>
    <property type="molecule type" value="Genomic_DNA"/>
</dbReference>
<evidence type="ECO:0000313" key="2">
    <source>
        <dbReference type="EMBL" id="MPM16269.1"/>
    </source>
</evidence>
<dbReference type="AlphaFoldDB" id="A0A644XJJ6"/>
<dbReference type="GO" id="GO:0016020">
    <property type="term" value="C:membrane"/>
    <property type="evidence" value="ECO:0007669"/>
    <property type="project" value="TreeGrafter"/>
</dbReference>
<comment type="caution">
    <text evidence="2">The sequence shown here is derived from an EMBL/GenBank/DDBJ whole genome shotgun (WGS) entry which is preliminary data.</text>
</comment>
<dbReference type="SUPFAM" id="SSF53474">
    <property type="entry name" value="alpha/beta-Hydrolases"/>
    <property type="match status" value="1"/>
</dbReference>
<organism evidence="2">
    <name type="scientific">bioreactor metagenome</name>
    <dbReference type="NCBI Taxonomy" id="1076179"/>
    <lineage>
        <taxon>unclassified sequences</taxon>
        <taxon>metagenomes</taxon>
        <taxon>ecological metagenomes</taxon>
    </lineage>
</organism>
<dbReference type="EC" id="3.1.1.85" evidence="2"/>